<evidence type="ECO:0000313" key="2">
    <source>
        <dbReference type="EMBL" id="MEO3712547.1"/>
    </source>
</evidence>
<proteinExistence type="predicted"/>
<keyword evidence="3" id="KW-1185">Reference proteome</keyword>
<gene>
    <name evidence="2" type="ORF">ABDJ40_07175</name>
</gene>
<organism evidence="2 3">
    <name type="scientific">Roseateles flavus</name>
    <dbReference type="NCBI Taxonomy" id="3149041"/>
    <lineage>
        <taxon>Bacteria</taxon>
        <taxon>Pseudomonadati</taxon>
        <taxon>Pseudomonadota</taxon>
        <taxon>Betaproteobacteria</taxon>
        <taxon>Burkholderiales</taxon>
        <taxon>Sphaerotilaceae</taxon>
        <taxon>Roseateles</taxon>
    </lineage>
</organism>
<sequence length="256" mass="28486">MGAWAARACTLAILALSLSLAAEAAAPPLRLLVTTGASLPFADISQGSGEARLQGGIIHDWGLALAQRLGREARFLLMPTRRVGQQLREGGFDVQCFENPQWYSAQDEAWIEWLPRPLMEVVEELVSLPGTPLVRHLEQLQGRTVGVVTGYRYPLLDPLFEAGRLERSLAHNEGRLLLMQSLGRADYSVISHLQFAYARAHDPRLRILVTSPLEVSRTALYCLRQRSSPIPLSELASAQQALLSEGRLEEILRRYR</sequence>
<keyword evidence="1" id="KW-0732">Signal</keyword>
<comment type="caution">
    <text evidence="2">The sequence shown here is derived from an EMBL/GenBank/DDBJ whole genome shotgun (WGS) entry which is preliminary data.</text>
</comment>
<evidence type="ECO:0008006" key="4">
    <source>
        <dbReference type="Google" id="ProtNLM"/>
    </source>
</evidence>
<dbReference type="EMBL" id="JBDPZC010000002">
    <property type="protein sequence ID" value="MEO3712547.1"/>
    <property type="molecule type" value="Genomic_DNA"/>
</dbReference>
<dbReference type="Proteomes" id="UP001462640">
    <property type="component" value="Unassembled WGS sequence"/>
</dbReference>
<dbReference type="SUPFAM" id="SSF53850">
    <property type="entry name" value="Periplasmic binding protein-like II"/>
    <property type="match status" value="1"/>
</dbReference>
<dbReference type="RefSeq" id="WP_347608109.1">
    <property type="nucleotide sequence ID" value="NZ_JBDPZC010000002.1"/>
</dbReference>
<accession>A0ABV0GBW1</accession>
<evidence type="ECO:0000256" key="1">
    <source>
        <dbReference type="SAM" id="SignalP"/>
    </source>
</evidence>
<feature type="chain" id="PRO_5047261139" description="Solute-binding protein family 3/N-terminal domain-containing protein" evidence="1">
    <location>
        <begin position="25"/>
        <end position="256"/>
    </location>
</feature>
<dbReference type="PANTHER" id="PTHR35936">
    <property type="entry name" value="MEMBRANE-BOUND LYTIC MUREIN TRANSGLYCOSYLASE F"/>
    <property type="match status" value="1"/>
</dbReference>
<dbReference type="PANTHER" id="PTHR35936:SF6">
    <property type="entry name" value="AMINO ACID ABC TRANSPORTER SUBSTRATE-BINDING PAAT FAMILY PROTEIN"/>
    <property type="match status" value="1"/>
</dbReference>
<name>A0ABV0GBW1_9BURK</name>
<dbReference type="Gene3D" id="3.40.190.10">
    <property type="entry name" value="Periplasmic binding protein-like II"/>
    <property type="match status" value="2"/>
</dbReference>
<reference evidence="2 3" key="1">
    <citation type="submission" date="2024-05" db="EMBL/GenBank/DDBJ databases">
        <title>Roseateles sp. 2.12 16S ribosomal RNA gene Genome sequencing and assembly.</title>
        <authorList>
            <person name="Woo H."/>
        </authorList>
    </citation>
    <scope>NUCLEOTIDE SEQUENCE [LARGE SCALE GENOMIC DNA]</scope>
    <source>
        <strain evidence="2 3">2.12</strain>
    </source>
</reference>
<protein>
    <recommendedName>
        <fullName evidence="4">Solute-binding protein family 3/N-terminal domain-containing protein</fullName>
    </recommendedName>
</protein>
<feature type="signal peptide" evidence="1">
    <location>
        <begin position="1"/>
        <end position="24"/>
    </location>
</feature>
<evidence type="ECO:0000313" key="3">
    <source>
        <dbReference type="Proteomes" id="UP001462640"/>
    </source>
</evidence>